<name>A0A1M6H8L8_9FIRM</name>
<dbReference type="PANTHER" id="PTHR42925:SF2">
    <property type="entry name" value="NA+ DRIVEN MULTIDRUG EFFLUX PUMP"/>
    <property type="match status" value="1"/>
</dbReference>
<keyword evidence="5 7" id="KW-1133">Transmembrane helix</keyword>
<protein>
    <submittedName>
        <fullName evidence="8">Putative efflux protein, MATE family</fullName>
    </submittedName>
</protein>
<feature type="transmembrane region" description="Helical" evidence="7">
    <location>
        <begin position="59"/>
        <end position="80"/>
    </location>
</feature>
<dbReference type="GO" id="GO:0005886">
    <property type="term" value="C:plasma membrane"/>
    <property type="evidence" value="ECO:0007669"/>
    <property type="project" value="UniProtKB-SubCell"/>
</dbReference>
<gene>
    <name evidence="8" type="ORF">SAMN05444373_103018</name>
</gene>
<reference evidence="8 9" key="1">
    <citation type="submission" date="2016-11" db="EMBL/GenBank/DDBJ databases">
        <authorList>
            <person name="Varghese N."/>
            <person name="Submissions S."/>
        </authorList>
    </citation>
    <scope>NUCLEOTIDE SEQUENCE [LARGE SCALE GENOMIC DNA]</scope>
    <source>
        <strain evidence="8 9">DSM 19027</strain>
    </source>
</reference>
<evidence type="ECO:0000256" key="2">
    <source>
        <dbReference type="ARBA" id="ARBA00022448"/>
    </source>
</evidence>
<dbReference type="NCBIfam" id="TIGR00797">
    <property type="entry name" value="matE"/>
    <property type="match status" value="1"/>
</dbReference>
<dbReference type="PANTHER" id="PTHR42925">
    <property type="entry name" value="MULTIDRUG AND TOXIN EFFLUX PROTEIN MATE FAMILY"/>
    <property type="match status" value="1"/>
</dbReference>
<dbReference type="InterPro" id="IPR002528">
    <property type="entry name" value="MATE_fam"/>
</dbReference>
<dbReference type="GO" id="GO:0015297">
    <property type="term" value="F:antiporter activity"/>
    <property type="evidence" value="ECO:0007669"/>
    <property type="project" value="InterPro"/>
</dbReference>
<proteinExistence type="predicted"/>
<accession>A0A1M6H8L8</accession>
<sequence length="466" mass="50406">MKVLDLKDRRFWNLMIAIGLPIALQNLIFNGLNMVDNIVIGGLGEANIAAVGIANKLSFVFNLFLFGINSGANIFSAQFWGKKDLQSVRKVLGLSLIIGITVAVPFTLVGLLFPEWFIALFSNDPLVISLGAVYLRIAAVSFPISAVTSSYGMQSRGVGRTRIPLVASATALTFNTVFTYLLVYGKLGMPRMGIAGAAVATLGARLIECVILLRLIYKNKFELAAKLSEFRGYSAQFLKRFARSVSPVITNELLWAIGVTGYTYFYGKLGTEAVATVQIMEVVNSIFFSLFAGLGNACGAIVGNMIGANEDDTARVYAKRSVVVSVGFGVVTGLLMIAVMPLFLGLFNISAETLEICRKAVYVYAAYTIPKVINIVMIIGVCRGGGDTLFAMFVDVGAPWLIGLPMAYLGVEVFALPVFLVMAMINLEEVAKCIFGIIRLLSNKWLHNLVHDLPRDEEVAVSADNA</sequence>
<keyword evidence="6 7" id="KW-0472">Membrane</keyword>
<dbReference type="EMBL" id="FQZP01000030">
    <property type="protein sequence ID" value="SHJ18540.1"/>
    <property type="molecule type" value="Genomic_DNA"/>
</dbReference>
<evidence type="ECO:0000256" key="6">
    <source>
        <dbReference type="ARBA" id="ARBA00023136"/>
    </source>
</evidence>
<feature type="transmembrane region" description="Helical" evidence="7">
    <location>
        <begin position="361"/>
        <end position="380"/>
    </location>
</feature>
<feature type="transmembrane region" description="Helical" evidence="7">
    <location>
        <begin position="92"/>
        <end position="113"/>
    </location>
</feature>
<dbReference type="GO" id="GO:0042910">
    <property type="term" value="F:xenobiotic transmembrane transporter activity"/>
    <property type="evidence" value="ECO:0007669"/>
    <property type="project" value="InterPro"/>
</dbReference>
<feature type="transmembrane region" description="Helical" evidence="7">
    <location>
        <begin position="286"/>
        <end position="306"/>
    </location>
</feature>
<feature type="transmembrane region" description="Helical" evidence="7">
    <location>
        <begin position="400"/>
        <end position="425"/>
    </location>
</feature>
<keyword evidence="3" id="KW-1003">Cell membrane</keyword>
<feature type="transmembrane region" description="Helical" evidence="7">
    <location>
        <begin position="12"/>
        <end position="29"/>
    </location>
</feature>
<evidence type="ECO:0000256" key="1">
    <source>
        <dbReference type="ARBA" id="ARBA00004651"/>
    </source>
</evidence>
<feature type="transmembrane region" description="Helical" evidence="7">
    <location>
        <begin position="326"/>
        <end position="349"/>
    </location>
</feature>
<dbReference type="AlphaFoldDB" id="A0A1M6H8L8"/>
<evidence type="ECO:0000256" key="7">
    <source>
        <dbReference type="SAM" id="Phobius"/>
    </source>
</evidence>
<organism evidence="8 9">
    <name type="scientific">Thermoclostridium caenicola</name>
    <dbReference type="NCBI Taxonomy" id="659425"/>
    <lineage>
        <taxon>Bacteria</taxon>
        <taxon>Bacillati</taxon>
        <taxon>Bacillota</taxon>
        <taxon>Clostridia</taxon>
        <taxon>Eubacteriales</taxon>
        <taxon>Oscillospiraceae</taxon>
        <taxon>Thermoclostridium</taxon>
    </lineage>
</organism>
<evidence type="ECO:0000256" key="4">
    <source>
        <dbReference type="ARBA" id="ARBA00022692"/>
    </source>
</evidence>
<dbReference type="InterPro" id="IPR047135">
    <property type="entry name" value="YsiQ"/>
</dbReference>
<dbReference type="Proteomes" id="UP000324781">
    <property type="component" value="Unassembled WGS sequence"/>
</dbReference>
<feature type="transmembrane region" description="Helical" evidence="7">
    <location>
        <begin position="163"/>
        <end position="182"/>
    </location>
</feature>
<evidence type="ECO:0000256" key="5">
    <source>
        <dbReference type="ARBA" id="ARBA00022989"/>
    </source>
</evidence>
<feature type="transmembrane region" description="Helical" evidence="7">
    <location>
        <begin position="133"/>
        <end position="151"/>
    </location>
</feature>
<keyword evidence="4 7" id="KW-0812">Transmembrane</keyword>
<comment type="subcellular location">
    <subcellularLocation>
        <location evidence="1">Cell membrane</location>
        <topology evidence="1">Multi-pass membrane protein</topology>
    </subcellularLocation>
</comment>
<keyword evidence="9" id="KW-1185">Reference proteome</keyword>
<dbReference type="PIRSF" id="PIRSF006603">
    <property type="entry name" value="DinF"/>
    <property type="match status" value="1"/>
</dbReference>
<evidence type="ECO:0000313" key="8">
    <source>
        <dbReference type="EMBL" id="SHJ18540.1"/>
    </source>
</evidence>
<dbReference type="Pfam" id="PF01554">
    <property type="entry name" value="MatE"/>
    <property type="match status" value="2"/>
</dbReference>
<dbReference type="RefSeq" id="WP_188118455.1">
    <property type="nucleotide sequence ID" value="NZ_FQZP01000030.1"/>
</dbReference>
<dbReference type="InterPro" id="IPR048279">
    <property type="entry name" value="MdtK-like"/>
</dbReference>
<evidence type="ECO:0000256" key="3">
    <source>
        <dbReference type="ARBA" id="ARBA00022475"/>
    </source>
</evidence>
<feature type="transmembrane region" description="Helical" evidence="7">
    <location>
        <begin position="194"/>
        <end position="217"/>
    </location>
</feature>
<dbReference type="CDD" id="cd13134">
    <property type="entry name" value="MATE_like_8"/>
    <property type="match status" value="1"/>
</dbReference>
<keyword evidence="2" id="KW-0813">Transport</keyword>
<evidence type="ECO:0000313" key="9">
    <source>
        <dbReference type="Proteomes" id="UP000324781"/>
    </source>
</evidence>